<dbReference type="CDD" id="cd07984">
    <property type="entry name" value="LPLAT_LABLAT-like"/>
    <property type="match status" value="1"/>
</dbReference>
<evidence type="ECO:0000313" key="8">
    <source>
        <dbReference type="Proteomes" id="UP000319449"/>
    </source>
</evidence>
<evidence type="ECO:0000256" key="1">
    <source>
        <dbReference type="ARBA" id="ARBA00004533"/>
    </source>
</evidence>
<comment type="caution">
    <text evidence="7">The sequence shown here is derived from an EMBL/GenBank/DDBJ whole genome shotgun (WGS) entry which is preliminary data.</text>
</comment>
<dbReference type="AlphaFoldDB" id="A0A562VM92"/>
<dbReference type="PANTHER" id="PTHR30606">
    <property type="entry name" value="LIPID A BIOSYNTHESIS LAUROYL ACYLTRANSFERASE"/>
    <property type="match status" value="1"/>
</dbReference>
<dbReference type="Proteomes" id="UP000319449">
    <property type="component" value="Unassembled WGS sequence"/>
</dbReference>
<keyword evidence="5" id="KW-0472">Membrane</keyword>
<keyword evidence="2" id="KW-1003">Cell membrane</keyword>
<reference evidence="7 8" key="1">
    <citation type="submission" date="2019-07" db="EMBL/GenBank/DDBJ databases">
        <title>Genomic Encyclopedia of Archaeal and Bacterial Type Strains, Phase II (KMG-II): from individual species to whole genera.</title>
        <authorList>
            <person name="Goeker M."/>
        </authorList>
    </citation>
    <scope>NUCLEOTIDE SEQUENCE [LARGE SCALE GENOMIC DNA]</scope>
    <source>
        <strain evidence="7 8">ATCC BAA-1139</strain>
    </source>
</reference>
<dbReference type="GO" id="GO:0005886">
    <property type="term" value="C:plasma membrane"/>
    <property type="evidence" value="ECO:0007669"/>
    <property type="project" value="UniProtKB-SubCell"/>
</dbReference>
<dbReference type="GO" id="GO:0016746">
    <property type="term" value="F:acyltransferase activity"/>
    <property type="evidence" value="ECO:0007669"/>
    <property type="project" value="UniProtKB-KW"/>
</dbReference>
<keyword evidence="6" id="KW-0012">Acyltransferase</keyword>
<dbReference type="InterPro" id="IPR004960">
    <property type="entry name" value="LipA_acyltrans"/>
</dbReference>
<accession>A0A562VM92</accession>
<evidence type="ECO:0000256" key="5">
    <source>
        <dbReference type="ARBA" id="ARBA00023136"/>
    </source>
</evidence>
<evidence type="ECO:0000256" key="3">
    <source>
        <dbReference type="ARBA" id="ARBA00022519"/>
    </source>
</evidence>
<evidence type="ECO:0000256" key="4">
    <source>
        <dbReference type="ARBA" id="ARBA00022679"/>
    </source>
</evidence>
<keyword evidence="3" id="KW-0997">Cell inner membrane</keyword>
<evidence type="ECO:0000256" key="6">
    <source>
        <dbReference type="ARBA" id="ARBA00023315"/>
    </source>
</evidence>
<keyword evidence="4 7" id="KW-0808">Transferase</keyword>
<name>A0A562VM92_9BACT</name>
<dbReference type="Pfam" id="PF03279">
    <property type="entry name" value="Lip_A_acyltrans"/>
    <property type="match status" value="1"/>
</dbReference>
<proteinExistence type="predicted"/>
<keyword evidence="8" id="KW-1185">Reference proteome</keyword>
<dbReference type="RefSeq" id="WP_145022680.1">
    <property type="nucleotide sequence ID" value="NZ_VLLN01000012.1"/>
</dbReference>
<evidence type="ECO:0000256" key="2">
    <source>
        <dbReference type="ARBA" id="ARBA00022475"/>
    </source>
</evidence>
<dbReference type="PANTHER" id="PTHR30606:SF9">
    <property type="entry name" value="LIPID A BIOSYNTHESIS LAUROYLTRANSFERASE"/>
    <property type="match status" value="1"/>
</dbReference>
<comment type="subcellular location">
    <subcellularLocation>
        <location evidence="1">Cell inner membrane</location>
    </subcellularLocation>
</comment>
<dbReference type="EMBL" id="VLLN01000012">
    <property type="protein sequence ID" value="TWJ19008.1"/>
    <property type="molecule type" value="Genomic_DNA"/>
</dbReference>
<gene>
    <name evidence="7" type="ORF">JN12_02226</name>
</gene>
<sequence>MNGAGPKGHIEGVYSSLSLFFIGQFTRLVPRWLFPPCAFATGALFYLCTGERRRGIRANLRVVTGRRAVEPLVLSTYYKFARNWCDIMLMLRLTGERLERLILPRSEGRPLADALAAGSGAIIITPHLGNWELGGLGLAERGYRVNVMTFREPDEKVNAMREAERRVRGIGTIYVDRDATSPLAIIEAVNALRRNEVVALLGDRDGSSHTQAFAFFGRKTQIPVGAAYLALASGAPIIPVFVPLEQGRYATYMEEAIHLAGRHGEHAEAIRTGTEQILRVFERYIRRYPDQWYNLYDYWQQNQYKG</sequence>
<protein>
    <submittedName>
        <fullName evidence="7">KDO2-lipid IV(A) lauroyltransferase</fullName>
    </submittedName>
</protein>
<organism evidence="7 8">
    <name type="scientific">Geobacter argillaceus</name>
    <dbReference type="NCBI Taxonomy" id="345631"/>
    <lineage>
        <taxon>Bacteria</taxon>
        <taxon>Pseudomonadati</taxon>
        <taxon>Thermodesulfobacteriota</taxon>
        <taxon>Desulfuromonadia</taxon>
        <taxon>Geobacterales</taxon>
        <taxon>Geobacteraceae</taxon>
        <taxon>Geobacter</taxon>
    </lineage>
</organism>
<dbReference type="GO" id="GO:0009247">
    <property type="term" value="P:glycolipid biosynthetic process"/>
    <property type="evidence" value="ECO:0007669"/>
    <property type="project" value="UniProtKB-ARBA"/>
</dbReference>
<evidence type="ECO:0000313" key="7">
    <source>
        <dbReference type="EMBL" id="TWJ19008.1"/>
    </source>
</evidence>
<dbReference type="OrthoDB" id="9808633at2"/>